<protein>
    <submittedName>
        <fullName evidence="6">SpaH/EbpB family LPXTG-anchored major pilin</fullName>
    </submittedName>
</protein>
<keyword evidence="2" id="KW-1133">Transmembrane helix</keyword>
<evidence type="ECO:0000313" key="6">
    <source>
        <dbReference type="EMBL" id="QPR31536.1"/>
    </source>
</evidence>
<keyword evidence="9" id="KW-1185">Reference proteome</keyword>
<dbReference type="GO" id="GO:0005975">
    <property type="term" value="P:carbohydrate metabolic process"/>
    <property type="evidence" value="ECO:0007669"/>
    <property type="project" value="UniProtKB-ARBA"/>
</dbReference>
<dbReference type="RefSeq" id="WP_197915161.1">
    <property type="nucleotide sequence ID" value="NZ_CP065628.1"/>
</dbReference>
<sequence length="544" mass="57591">MNKFSRTARSVTFAAIVGLSMGVSAPVAIAQDSAINQAAGDSPLVNKDAKGSLTIHKFGNPTAEGQPSGTAADVEDVKANGGEILEGVGFTVYKINKTADGATDIDVTTNEGLLAASKLKAGDFATGTQATQALIDSGVLTQVATGTTNEKGEWVVSENLDLGAYLVVETGPKEGYDPAVPFIAFVPMTSNGKVDDETQGTTWNYDVHAFPKNYKDEEPDKTVKDKDQNAGDENLVYTVTGTARQLKSNTERTQFQITDQIDPKLTVTDVQVKVVKGDGSEQALTATDDTDGKFFEGNNVDVDLKPEVAKTLEAGDKVVVTITTTLKPEFENATDIAPNKGLVFQNNPDGTENSTPKETPEVKTYWGGLQFKKVDGNRKGLEGAEFQIVRQEAGKQCSEIDTTKKDSWTPVNGQQGGEIKTTFVSGQDGIVKITGLHVNDFEDNAEVAADDQSHYCLIETKAPKGKELLPEALEFKLVATSTAPERVYKLASVQVGANEGEVVNSDDTTPNLPMTGGAGVGILAAIGAAIVAAGAWFARRGSKN</sequence>
<feature type="transmembrane region" description="Helical" evidence="2">
    <location>
        <begin position="518"/>
        <end position="538"/>
    </location>
</feature>
<dbReference type="Proteomes" id="UP000594774">
    <property type="component" value="Chromosome"/>
</dbReference>
<dbReference type="Gene3D" id="2.60.40.740">
    <property type="match status" value="1"/>
</dbReference>
<dbReference type="EMBL" id="CP066023">
    <property type="protein sequence ID" value="QQB83417.1"/>
    <property type="molecule type" value="Genomic_DNA"/>
</dbReference>
<dbReference type="InterPro" id="IPR041033">
    <property type="entry name" value="SpaA_PFL_dom_1"/>
</dbReference>
<evidence type="ECO:0000259" key="5">
    <source>
        <dbReference type="Pfam" id="PF17802"/>
    </source>
</evidence>
<dbReference type="Gene3D" id="2.60.40.10">
    <property type="entry name" value="Immunoglobulins"/>
    <property type="match status" value="2"/>
</dbReference>
<feature type="domain" description="Gram-positive pilin subunit D1 N-terminal" evidence="4">
    <location>
        <begin position="50"/>
        <end position="213"/>
    </location>
</feature>
<name>A0AB37GDP7_CORAY</name>
<dbReference type="Pfam" id="PF17802">
    <property type="entry name" value="SpaA"/>
    <property type="match status" value="1"/>
</dbReference>
<dbReference type="AlphaFoldDB" id="A0AB37GDP7"/>
<dbReference type="InterPro" id="IPR026466">
    <property type="entry name" value="Fim_isopep_form_D2_dom"/>
</dbReference>
<feature type="domain" description="SpaA-like prealbumin fold" evidence="5">
    <location>
        <begin position="368"/>
        <end position="480"/>
    </location>
</feature>
<evidence type="ECO:0000259" key="4">
    <source>
        <dbReference type="Pfam" id="PF16555"/>
    </source>
</evidence>
<feature type="signal peptide" evidence="3">
    <location>
        <begin position="1"/>
        <end position="30"/>
    </location>
</feature>
<dbReference type="Pfam" id="PF16555">
    <property type="entry name" value="GramPos_pilinD1"/>
    <property type="match status" value="1"/>
</dbReference>
<evidence type="ECO:0000313" key="7">
    <source>
        <dbReference type="EMBL" id="QQB83417.1"/>
    </source>
</evidence>
<feature type="chain" id="PRO_5044197355" evidence="3">
    <location>
        <begin position="31"/>
        <end position="544"/>
    </location>
</feature>
<gene>
    <name evidence="6" type="ORF">I6G95_03600</name>
    <name evidence="7" type="ORF">I6H48_04180</name>
</gene>
<feature type="region of interest" description="Disordered" evidence="1">
    <location>
        <begin position="339"/>
        <end position="360"/>
    </location>
</feature>
<keyword evidence="2" id="KW-0812">Transmembrane</keyword>
<proteinExistence type="predicted"/>
<dbReference type="InterPro" id="IPR032364">
    <property type="entry name" value="GramPos_pilinD1_N"/>
</dbReference>
<evidence type="ECO:0000256" key="2">
    <source>
        <dbReference type="SAM" id="Phobius"/>
    </source>
</evidence>
<organism evidence="6 8">
    <name type="scientific">Corynebacterium amycolatum</name>
    <dbReference type="NCBI Taxonomy" id="43765"/>
    <lineage>
        <taxon>Bacteria</taxon>
        <taxon>Bacillati</taxon>
        <taxon>Actinomycetota</taxon>
        <taxon>Actinomycetes</taxon>
        <taxon>Mycobacteriales</taxon>
        <taxon>Corynebacteriaceae</taxon>
        <taxon>Corynebacterium</taxon>
    </lineage>
</organism>
<dbReference type="NCBIfam" id="NF033902">
    <property type="entry name" value="iso_D2_wall_anc"/>
    <property type="match status" value="1"/>
</dbReference>
<dbReference type="NCBIfam" id="TIGR04226">
    <property type="entry name" value="RrgB_K2N_iso_D2"/>
    <property type="match status" value="1"/>
</dbReference>
<accession>A0AB37GDP7</accession>
<evidence type="ECO:0000313" key="8">
    <source>
        <dbReference type="Proteomes" id="UP000594774"/>
    </source>
</evidence>
<reference evidence="8 9" key="1">
    <citation type="submission" date="2020-12" db="EMBL/GenBank/DDBJ databases">
        <title>FDA dAtabase for Regulatory Grade micrObial Sequences (FDA-ARGOS): Supporting development and validation of Infectious Disease Dx tests.</title>
        <authorList>
            <person name="Sproer C."/>
            <person name="Gronow S."/>
            <person name="Severitt S."/>
            <person name="Schroder I."/>
            <person name="Tallon L."/>
            <person name="Sadzewicz L."/>
            <person name="Zhao X."/>
            <person name="Boylan J."/>
            <person name="Ott S."/>
            <person name="Bowen H."/>
            <person name="Vavikolanu K."/>
            <person name="Mehta A."/>
            <person name="Aluvathingal J."/>
            <person name="Nadendla S."/>
            <person name="Lowell S."/>
            <person name="Myers T."/>
            <person name="Yan Y."/>
            <person name="Sichtig H."/>
        </authorList>
    </citation>
    <scope>NUCLEOTIDE SEQUENCE [LARGE SCALE GENOMIC DNA]</scope>
    <source>
        <strain evidence="6 8">FDAARGOS_938</strain>
        <strain evidence="7 9">FDAARGOS_991</strain>
    </source>
</reference>
<evidence type="ECO:0000256" key="3">
    <source>
        <dbReference type="SAM" id="SignalP"/>
    </source>
</evidence>
<evidence type="ECO:0000256" key="1">
    <source>
        <dbReference type="SAM" id="MobiDB-lite"/>
    </source>
</evidence>
<dbReference type="Proteomes" id="UP000595198">
    <property type="component" value="Chromosome"/>
</dbReference>
<keyword evidence="3" id="KW-0732">Signal</keyword>
<keyword evidence="2" id="KW-0472">Membrane</keyword>
<dbReference type="NCBIfam" id="TIGR01167">
    <property type="entry name" value="LPXTG_anchor"/>
    <property type="match status" value="1"/>
</dbReference>
<evidence type="ECO:0000313" key="9">
    <source>
        <dbReference type="Proteomes" id="UP000595198"/>
    </source>
</evidence>
<feature type="compositionally biased region" description="Polar residues" evidence="1">
    <location>
        <begin position="344"/>
        <end position="357"/>
    </location>
</feature>
<dbReference type="InterPro" id="IPR013783">
    <property type="entry name" value="Ig-like_fold"/>
</dbReference>
<dbReference type="EMBL" id="CP065628">
    <property type="protein sequence ID" value="QPR31536.1"/>
    <property type="molecule type" value="Genomic_DNA"/>
</dbReference>
<dbReference type="InterPro" id="IPR048052">
    <property type="entry name" value="FM1-like"/>
</dbReference>